<dbReference type="PANTHER" id="PTHR16222">
    <property type="entry name" value="ADP-RIBOSYLGLYCOHYDROLASE"/>
    <property type="match status" value="1"/>
</dbReference>
<evidence type="ECO:0000256" key="2">
    <source>
        <dbReference type="ARBA" id="ARBA00022801"/>
    </source>
</evidence>
<dbReference type="EMBL" id="SKBM01000034">
    <property type="protein sequence ID" value="TCZ54239.1"/>
    <property type="molecule type" value="Genomic_DNA"/>
</dbReference>
<dbReference type="PANTHER" id="PTHR16222:SF24">
    <property type="entry name" value="ADP-RIBOSYLHYDROLASE ARH3"/>
    <property type="match status" value="1"/>
</dbReference>
<dbReference type="RefSeq" id="WP_132295778.1">
    <property type="nucleotide sequence ID" value="NZ_SKBM01000034.1"/>
</dbReference>
<dbReference type="InterPro" id="IPR005502">
    <property type="entry name" value="Ribosyl_crysJ1"/>
</dbReference>
<dbReference type="GO" id="GO:0016787">
    <property type="term" value="F:hydrolase activity"/>
    <property type="evidence" value="ECO:0007669"/>
    <property type="project" value="UniProtKB-KW"/>
</dbReference>
<dbReference type="Pfam" id="PF03747">
    <property type="entry name" value="ADP_ribosyl_GH"/>
    <property type="match status" value="2"/>
</dbReference>
<feature type="binding site" evidence="3">
    <location>
        <position position="60"/>
    </location>
    <ligand>
        <name>Mg(2+)</name>
        <dbReference type="ChEBI" id="CHEBI:18420"/>
        <label>1</label>
    </ligand>
</feature>
<comment type="cofactor">
    <cofactor evidence="3">
        <name>Mg(2+)</name>
        <dbReference type="ChEBI" id="CHEBI:18420"/>
    </cofactor>
    <text evidence="3">Binds 2 magnesium ions per subunit.</text>
</comment>
<dbReference type="InterPro" id="IPR050792">
    <property type="entry name" value="ADP-ribosylglycohydrolase"/>
</dbReference>
<feature type="binding site" evidence="3">
    <location>
        <position position="58"/>
    </location>
    <ligand>
        <name>Mg(2+)</name>
        <dbReference type="ChEBI" id="CHEBI:18420"/>
        <label>1</label>
    </ligand>
</feature>
<gene>
    <name evidence="4" type="ORF">EXY23_23685</name>
</gene>
<feature type="binding site" evidence="3">
    <location>
        <position position="243"/>
    </location>
    <ligand>
        <name>Mg(2+)</name>
        <dbReference type="ChEBI" id="CHEBI:18420"/>
        <label>1</label>
    </ligand>
</feature>
<protein>
    <submittedName>
        <fullName evidence="4">ADP-ribosylglycohydrolase family protein</fullName>
    </submittedName>
</protein>
<proteinExistence type="inferred from homology"/>
<reference evidence="4 5" key="1">
    <citation type="submission" date="2019-03" db="EMBL/GenBank/DDBJ databases">
        <title>Paracraurococcus aquatilis NE82 genome sequence.</title>
        <authorList>
            <person name="Zhao Y."/>
            <person name="Du Z."/>
        </authorList>
    </citation>
    <scope>NUCLEOTIDE SEQUENCE [LARGE SCALE GENOMIC DNA]</scope>
    <source>
        <strain evidence="4 5">NE82</strain>
    </source>
</reference>
<evidence type="ECO:0000256" key="1">
    <source>
        <dbReference type="ARBA" id="ARBA00010702"/>
    </source>
</evidence>
<keyword evidence="3" id="KW-0479">Metal-binding</keyword>
<keyword evidence="5" id="KW-1185">Reference proteome</keyword>
<comment type="similarity">
    <text evidence="1">Belongs to the ADP-ribosylglycohydrolase family.</text>
</comment>
<accession>A0A4R4D3G6</accession>
<evidence type="ECO:0000256" key="3">
    <source>
        <dbReference type="PIRSR" id="PIRSR605502-1"/>
    </source>
</evidence>
<keyword evidence="2 4" id="KW-0378">Hydrolase</keyword>
<name>A0A4R4D3G6_9PROT</name>
<evidence type="ECO:0000313" key="5">
    <source>
        <dbReference type="Proteomes" id="UP000295023"/>
    </source>
</evidence>
<dbReference type="GO" id="GO:0046872">
    <property type="term" value="F:metal ion binding"/>
    <property type="evidence" value="ECO:0007669"/>
    <property type="project" value="UniProtKB-KW"/>
</dbReference>
<comment type="caution">
    <text evidence="4">The sequence shown here is derived from an EMBL/GenBank/DDBJ whole genome shotgun (WGS) entry which is preliminary data.</text>
</comment>
<organism evidence="4 5">
    <name type="scientific">Roseicella aquatilis</name>
    <dbReference type="NCBI Taxonomy" id="2527868"/>
    <lineage>
        <taxon>Bacteria</taxon>
        <taxon>Pseudomonadati</taxon>
        <taxon>Pseudomonadota</taxon>
        <taxon>Alphaproteobacteria</taxon>
        <taxon>Acetobacterales</taxon>
        <taxon>Roseomonadaceae</taxon>
        <taxon>Roseicella</taxon>
    </lineage>
</organism>
<dbReference type="InterPro" id="IPR036705">
    <property type="entry name" value="Ribosyl_crysJ1_sf"/>
</dbReference>
<feature type="binding site" evidence="3">
    <location>
        <position position="59"/>
    </location>
    <ligand>
        <name>Mg(2+)</name>
        <dbReference type="ChEBI" id="CHEBI:18420"/>
        <label>1</label>
    </ligand>
</feature>
<feature type="binding site" evidence="3">
    <location>
        <position position="244"/>
    </location>
    <ligand>
        <name>Mg(2+)</name>
        <dbReference type="ChEBI" id="CHEBI:18420"/>
        <label>1</label>
    </ligand>
</feature>
<keyword evidence="3" id="KW-0460">Magnesium</keyword>
<dbReference type="OrthoDB" id="9806482at2"/>
<dbReference type="Proteomes" id="UP000295023">
    <property type="component" value="Unassembled WGS sequence"/>
</dbReference>
<dbReference type="AlphaFoldDB" id="A0A4R4D3G6"/>
<dbReference type="Gene3D" id="1.10.4080.10">
    <property type="entry name" value="ADP-ribosylation/Crystallin J1"/>
    <property type="match status" value="1"/>
</dbReference>
<feature type="binding site" evidence="3">
    <location>
        <position position="241"/>
    </location>
    <ligand>
        <name>Mg(2+)</name>
        <dbReference type="ChEBI" id="CHEBI:18420"/>
        <label>1</label>
    </ligand>
</feature>
<dbReference type="SUPFAM" id="SSF101478">
    <property type="entry name" value="ADP-ribosylglycohydrolase"/>
    <property type="match status" value="1"/>
</dbReference>
<evidence type="ECO:0000313" key="4">
    <source>
        <dbReference type="EMBL" id="TCZ54239.1"/>
    </source>
</evidence>
<sequence>MTGPQAGSLADRAVGALLGLAVGDAVGTTLEFRPRDSDPPLTDMVGGGPFRMPPGGWTDDTSMALGLADSLVALGRFDGGDIMRRWLRWMEQGAYSHTGTCFDNGHQTATALRRFARDGSLPPPTEAAGNGAIMRLAPVVLFALREAPERRRLIAADLAGRQARLTHNSNAAAATAETMAGLLHDLLHGAGAEALGAVAVERGLVRSGGYVRDTWDAARWAVASTGSFREAVLAAANLGEDADTTAAVAGQIAGALYGCAGIPAGWLERLLWRREIETLGRLLIDVQV</sequence>